<dbReference type="EMBL" id="CM008047">
    <property type="protein sequence ID" value="PAN13347.1"/>
    <property type="molecule type" value="Genomic_DNA"/>
</dbReference>
<organism evidence="4">
    <name type="scientific">Panicum hallii</name>
    <dbReference type="NCBI Taxonomy" id="206008"/>
    <lineage>
        <taxon>Eukaryota</taxon>
        <taxon>Viridiplantae</taxon>
        <taxon>Streptophyta</taxon>
        <taxon>Embryophyta</taxon>
        <taxon>Tracheophyta</taxon>
        <taxon>Spermatophyta</taxon>
        <taxon>Magnoliopsida</taxon>
        <taxon>Liliopsida</taxon>
        <taxon>Poales</taxon>
        <taxon>Poaceae</taxon>
        <taxon>PACMAD clade</taxon>
        <taxon>Panicoideae</taxon>
        <taxon>Panicodae</taxon>
        <taxon>Paniceae</taxon>
        <taxon>Panicinae</taxon>
        <taxon>Panicum</taxon>
        <taxon>Panicum sect. Panicum</taxon>
    </lineage>
</organism>
<evidence type="ECO:0000259" key="2">
    <source>
        <dbReference type="Pfam" id="PF25500"/>
    </source>
</evidence>
<feature type="region of interest" description="Disordered" evidence="1">
    <location>
        <begin position="432"/>
        <end position="465"/>
    </location>
</feature>
<dbReference type="InterPro" id="IPR057237">
    <property type="entry name" value="DUF7915"/>
</dbReference>
<gene>
    <name evidence="4" type="ORF">PAHAL_2G330100</name>
</gene>
<name>A0A2S3H1C3_9POAL</name>
<dbReference type="PANTHER" id="PTHR33913:SF1">
    <property type="entry name" value="DRBM DOMAIN-CONTAINING PROTEIN"/>
    <property type="match status" value="1"/>
</dbReference>
<feature type="region of interest" description="Disordered" evidence="1">
    <location>
        <begin position="343"/>
        <end position="418"/>
    </location>
</feature>
<evidence type="ECO:0000259" key="3">
    <source>
        <dbReference type="Pfam" id="PF25502"/>
    </source>
</evidence>
<dbReference type="InterPro" id="IPR057235">
    <property type="entry name" value="DUF7913"/>
</dbReference>
<proteinExistence type="predicted"/>
<feature type="domain" description="DUF7913" evidence="2">
    <location>
        <begin position="12"/>
        <end position="130"/>
    </location>
</feature>
<protein>
    <recommendedName>
        <fullName evidence="5">DRBM domain-containing protein</fullName>
    </recommendedName>
</protein>
<feature type="compositionally biased region" description="Basic and acidic residues" evidence="1">
    <location>
        <begin position="451"/>
        <end position="463"/>
    </location>
</feature>
<reference evidence="4" key="1">
    <citation type="submission" date="2018-04" db="EMBL/GenBank/DDBJ databases">
        <title>WGS assembly of Panicum hallii.</title>
        <authorList>
            <person name="Lovell J."/>
            <person name="Jenkins J."/>
            <person name="Lowry D."/>
            <person name="Mamidi S."/>
            <person name="Sreedasyam A."/>
            <person name="Weng X."/>
            <person name="Barry K."/>
            <person name="Bonette J."/>
            <person name="Campitelli B."/>
            <person name="Daum C."/>
            <person name="Gordon S."/>
            <person name="Gould B."/>
            <person name="Lipzen A."/>
            <person name="Macqueen A."/>
            <person name="Palacio-Mejia J."/>
            <person name="Plott C."/>
            <person name="Shakirov E."/>
            <person name="Shu S."/>
            <person name="Yoshinaga Y."/>
            <person name="Zane M."/>
            <person name="Rokhsar D."/>
            <person name="Grimwood J."/>
            <person name="Schmutz J."/>
            <person name="Juenger T."/>
        </authorList>
    </citation>
    <scope>NUCLEOTIDE SEQUENCE [LARGE SCALE GENOMIC DNA]</scope>
    <source>
        <strain evidence="4">FIL2</strain>
    </source>
</reference>
<dbReference type="Gramene" id="PAN13347">
    <property type="protein sequence ID" value="PAN13347"/>
    <property type="gene ID" value="PAHAL_2G330100"/>
</dbReference>
<evidence type="ECO:0000256" key="1">
    <source>
        <dbReference type="SAM" id="MobiDB-lite"/>
    </source>
</evidence>
<evidence type="ECO:0000313" key="4">
    <source>
        <dbReference type="EMBL" id="PAN13347.1"/>
    </source>
</evidence>
<dbReference type="Pfam" id="PF25500">
    <property type="entry name" value="DUF7913"/>
    <property type="match status" value="1"/>
</dbReference>
<feature type="compositionally biased region" description="Low complexity" evidence="1">
    <location>
        <begin position="374"/>
        <end position="389"/>
    </location>
</feature>
<accession>A0A2S3H1C3</accession>
<dbReference type="PANTHER" id="PTHR33913">
    <property type="entry name" value="ALEURONE LAYER MORPHOGENESIS PROTEIN"/>
    <property type="match status" value="1"/>
</dbReference>
<dbReference type="Proteomes" id="UP000243499">
    <property type="component" value="Chromosome 2"/>
</dbReference>
<sequence length="671" mass="74836">MEVEGGGGGGREVVELEDAVKLLVEHLVKPVLPHGTLRREEALKPENQDAVARQIHATVLLYNYYHRKQFPQLAFADPERFCVNASLTAGEALLVYLQQVHEHHDNGTGGWLSVTDKAVVDACNIAEVLDATKDSPEMIMWPISKVAVLLLNRTKKMCLVEHGSQTKGVLSILEKDITMALGGSRSSDVSVQESSNKSVALPSEPYVLQQIAYSEAELKTGIKRANLRFLEEHRVYSLSKKGTATMMFVLQYEQNINNKLKEMPLEVLAYRMSGSIFSSDPCLATTSVVECYHLLPYKEVLLNILNRSWPLNSSLSAPKERLFQNGNPSSHSEIDESLKEQEANSKSKLKKINTNVSTPKKNKQVVKAVSDSGTNKCTISKNKKNSNTNSKRKSETFKATLPTYPEHGDGKSPAKETDSLAAPDVESLKFVSAKPAKATNGGSVDLQARVQMDKDRREKHSESRNTTQDIILAPYVDPVINNHALESQKEKVTVKSGGITDNMNVQKYATLQLLQKMRDDTLREHCMLGDQSAQYEMEIQTILSEGDMTPKVTSIVKKYENNWNMIDDANPTCSGKGCQNMNLKRKKLKEAILLRNKCQELDDICRESNWILPRYKVLPSVTGDMYQASVYLMGPDFNLSADGDRKITPHEARDSAASNMLHQLQQKAKEN</sequence>
<feature type="compositionally biased region" description="Basic and acidic residues" evidence="1">
    <location>
        <begin position="406"/>
        <end position="418"/>
    </location>
</feature>
<dbReference type="AlphaFoldDB" id="A0A2S3H1C3"/>
<dbReference type="Pfam" id="PF25502">
    <property type="entry name" value="DUF7915"/>
    <property type="match status" value="1"/>
</dbReference>
<evidence type="ECO:0008006" key="5">
    <source>
        <dbReference type="Google" id="ProtNLM"/>
    </source>
</evidence>
<feature type="domain" description="DUF7915" evidence="3">
    <location>
        <begin position="166"/>
        <end position="307"/>
    </location>
</feature>